<evidence type="ECO:0000313" key="3">
    <source>
        <dbReference type="Proteomes" id="UP000217790"/>
    </source>
</evidence>
<feature type="signal peptide" evidence="1">
    <location>
        <begin position="1"/>
        <end position="20"/>
    </location>
</feature>
<dbReference type="AlphaFoldDB" id="A0A2H3D1Z8"/>
<sequence length="271" mass="30225">TTMMVLCSLLVPTFSSLRDAEDWLNNWNTLGSVKNDTIQAPPLITTRRKHLPLVNYSFPWKCCDDRMSEGKRISICADLCMEHQRFSTACQRYCSTGTSVGLTSIVSDLPCKYLGVMHCLGLCLRNYDTAMIEDSEESGFWFSYAGVPRGVIALSNSHHDRLCAHTRTREGERKSIWARNFATHYLATADYQLEQPGLDADQIFLEKDTAEGPVRTDTAMTGPGKGGEQEEVAGSIVSFCHNDSSQDLGKRKGCWHGLSGYRDEQGNSETM</sequence>
<protein>
    <recommendedName>
        <fullName evidence="4">CxC6 like cysteine cluster associated with KDZ domain-containing protein</fullName>
    </recommendedName>
</protein>
<evidence type="ECO:0008006" key="4">
    <source>
        <dbReference type="Google" id="ProtNLM"/>
    </source>
</evidence>
<reference evidence="3" key="1">
    <citation type="journal article" date="2017" name="Nat. Ecol. Evol.">
        <title>Genome expansion and lineage-specific genetic innovations in the forest pathogenic fungi Armillaria.</title>
        <authorList>
            <person name="Sipos G."/>
            <person name="Prasanna A.N."/>
            <person name="Walter M.C."/>
            <person name="O'Connor E."/>
            <person name="Balint B."/>
            <person name="Krizsan K."/>
            <person name="Kiss B."/>
            <person name="Hess J."/>
            <person name="Varga T."/>
            <person name="Slot J."/>
            <person name="Riley R."/>
            <person name="Boka B."/>
            <person name="Rigling D."/>
            <person name="Barry K."/>
            <person name="Lee J."/>
            <person name="Mihaltcheva S."/>
            <person name="LaButti K."/>
            <person name="Lipzen A."/>
            <person name="Waldron R."/>
            <person name="Moloney N.M."/>
            <person name="Sperisen C."/>
            <person name="Kredics L."/>
            <person name="Vagvoelgyi C."/>
            <person name="Patrignani A."/>
            <person name="Fitzpatrick D."/>
            <person name="Nagy I."/>
            <person name="Doyle S."/>
            <person name="Anderson J.B."/>
            <person name="Grigoriev I.V."/>
            <person name="Gueldener U."/>
            <person name="Muensterkoetter M."/>
            <person name="Nagy L.G."/>
        </authorList>
    </citation>
    <scope>NUCLEOTIDE SEQUENCE [LARGE SCALE GENOMIC DNA]</scope>
    <source>
        <strain evidence="3">Ar21-2</strain>
    </source>
</reference>
<gene>
    <name evidence="2" type="ORF">ARMGADRAFT_1036476</name>
</gene>
<feature type="non-terminal residue" evidence="2">
    <location>
        <position position="1"/>
    </location>
</feature>
<evidence type="ECO:0000313" key="2">
    <source>
        <dbReference type="EMBL" id="PBK85452.1"/>
    </source>
</evidence>
<feature type="chain" id="PRO_5013930926" description="CxC6 like cysteine cluster associated with KDZ domain-containing protein" evidence="1">
    <location>
        <begin position="21"/>
        <end position="271"/>
    </location>
</feature>
<evidence type="ECO:0000256" key="1">
    <source>
        <dbReference type="SAM" id="SignalP"/>
    </source>
</evidence>
<accession>A0A2H3D1Z8</accession>
<keyword evidence="1" id="KW-0732">Signal</keyword>
<keyword evidence="3" id="KW-1185">Reference proteome</keyword>
<proteinExistence type="predicted"/>
<dbReference type="Proteomes" id="UP000217790">
    <property type="component" value="Unassembled WGS sequence"/>
</dbReference>
<organism evidence="2 3">
    <name type="scientific">Armillaria gallica</name>
    <name type="common">Bulbous honey fungus</name>
    <name type="synonym">Armillaria bulbosa</name>
    <dbReference type="NCBI Taxonomy" id="47427"/>
    <lineage>
        <taxon>Eukaryota</taxon>
        <taxon>Fungi</taxon>
        <taxon>Dikarya</taxon>
        <taxon>Basidiomycota</taxon>
        <taxon>Agaricomycotina</taxon>
        <taxon>Agaricomycetes</taxon>
        <taxon>Agaricomycetidae</taxon>
        <taxon>Agaricales</taxon>
        <taxon>Marasmiineae</taxon>
        <taxon>Physalacriaceae</taxon>
        <taxon>Armillaria</taxon>
    </lineage>
</organism>
<dbReference type="EMBL" id="KZ293691">
    <property type="protein sequence ID" value="PBK85452.1"/>
    <property type="molecule type" value="Genomic_DNA"/>
</dbReference>
<name>A0A2H3D1Z8_ARMGA</name>
<dbReference type="InParanoid" id="A0A2H3D1Z8"/>